<reference evidence="3 4" key="1">
    <citation type="submission" date="2017-02" db="EMBL/GenBank/DDBJ databases">
        <authorList>
            <person name="Peterson S.W."/>
        </authorList>
    </citation>
    <scope>NUCLEOTIDE SEQUENCE [LARGE SCALE GENOMIC DNA]</scope>
    <source>
        <strain evidence="3 4">ATCC BAA-909</strain>
    </source>
</reference>
<evidence type="ECO:0000313" key="3">
    <source>
        <dbReference type="EMBL" id="SJZ97817.1"/>
    </source>
</evidence>
<accession>A0A1T4Q2Q5</accession>
<evidence type="ECO:0008006" key="5">
    <source>
        <dbReference type="Google" id="ProtNLM"/>
    </source>
</evidence>
<proteinExistence type="predicted"/>
<feature type="chain" id="PRO_5012165223" description="Thioredoxin-like" evidence="2">
    <location>
        <begin position="20"/>
        <end position="353"/>
    </location>
</feature>
<dbReference type="RefSeq" id="WP_078931559.1">
    <property type="nucleotide sequence ID" value="NZ_FUXC01000011.1"/>
</dbReference>
<feature type="region of interest" description="Disordered" evidence="1">
    <location>
        <begin position="332"/>
        <end position="353"/>
    </location>
</feature>
<evidence type="ECO:0000313" key="4">
    <source>
        <dbReference type="Proteomes" id="UP000190395"/>
    </source>
</evidence>
<dbReference type="OrthoDB" id="358001at2"/>
<keyword evidence="4" id="KW-1185">Reference proteome</keyword>
<keyword evidence="2" id="KW-0732">Signal</keyword>
<protein>
    <recommendedName>
        <fullName evidence="5">Thioredoxin-like</fullName>
    </recommendedName>
</protein>
<organism evidence="3 4">
    <name type="scientific">Treponema berlinense</name>
    <dbReference type="NCBI Taxonomy" id="225004"/>
    <lineage>
        <taxon>Bacteria</taxon>
        <taxon>Pseudomonadati</taxon>
        <taxon>Spirochaetota</taxon>
        <taxon>Spirochaetia</taxon>
        <taxon>Spirochaetales</taxon>
        <taxon>Treponemataceae</taxon>
        <taxon>Treponema</taxon>
    </lineage>
</organism>
<evidence type="ECO:0000256" key="1">
    <source>
        <dbReference type="SAM" id="MobiDB-lite"/>
    </source>
</evidence>
<dbReference type="GeneID" id="303368056"/>
<dbReference type="InterPro" id="IPR036249">
    <property type="entry name" value="Thioredoxin-like_sf"/>
</dbReference>
<name>A0A1T4Q2Q5_9SPIR</name>
<dbReference type="SUPFAM" id="SSF52833">
    <property type="entry name" value="Thioredoxin-like"/>
    <property type="match status" value="1"/>
</dbReference>
<dbReference type="Gene3D" id="3.40.30.10">
    <property type="entry name" value="Glutaredoxin"/>
    <property type="match status" value="1"/>
</dbReference>
<sequence>MKKILKLFAVLLMSSVIFAGCSKKEENQVRKPSENIDSSTWVDNLIDGKAAASKENKKIFLFFSGDDQDKSSAELKEKIFNRDGFISEMTKNYVLVNLDFSNSLFDKAAAEPTASEEEKAEAAKLWVKLEENMRDAGLYNIQVTPSYYILTKEGYVIKQMVFENKPESVEDFFAGYNPLVEEIAEYENTISAARSGKTEDRLAAINRLFEKTDPQLRYLLADFCSDYIKLDKKNSTGMVGSYVVALANSNAVQHYLDQDPLAASEEFATAAKSKFLEPEQKQQCFYTAAYLFASSGTDDAVKVKDYLQKAYDVAPDSEYAESILSMMRMMEEKYGESAEPPADAPEAKDSAEN</sequence>
<dbReference type="PROSITE" id="PS51257">
    <property type="entry name" value="PROKAR_LIPOPROTEIN"/>
    <property type="match status" value="1"/>
</dbReference>
<dbReference type="Proteomes" id="UP000190395">
    <property type="component" value="Unassembled WGS sequence"/>
</dbReference>
<feature type="signal peptide" evidence="2">
    <location>
        <begin position="1"/>
        <end position="19"/>
    </location>
</feature>
<dbReference type="AlphaFoldDB" id="A0A1T4Q2Q5"/>
<gene>
    <name evidence="3" type="ORF">SAMN02745152_01829</name>
</gene>
<dbReference type="EMBL" id="FUXC01000011">
    <property type="protein sequence ID" value="SJZ97817.1"/>
    <property type="molecule type" value="Genomic_DNA"/>
</dbReference>
<dbReference type="STRING" id="225004.SAMN02745152_01829"/>
<evidence type="ECO:0000256" key="2">
    <source>
        <dbReference type="SAM" id="SignalP"/>
    </source>
</evidence>